<dbReference type="Proteomes" id="UP000180253">
    <property type="component" value="Unassembled WGS sequence"/>
</dbReference>
<dbReference type="Pfam" id="PF00583">
    <property type="entry name" value="Acetyltransf_1"/>
    <property type="match status" value="1"/>
</dbReference>
<dbReference type="OrthoDB" id="143110at2"/>
<name>A0A1S1N5A1_9GAMM</name>
<dbReference type="Gene3D" id="3.40.630.30">
    <property type="match status" value="1"/>
</dbReference>
<dbReference type="InterPro" id="IPR016181">
    <property type="entry name" value="Acyl_CoA_acyltransferase"/>
</dbReference>
<dbReference type="AlphaFoldDB" id="A0A1S1N5A1"/>
<evidence type="ECO:0000313" key="2">
    <source>
        <dbReference type="EMBL" id="OHU94601.1"/>
    </source>
</evidence>
<dbReference type="EMBL" id="MNAN01000034">
    <property type="protein sequence ID" value="OHU94601.1"/>
    <property type="molecule type" value="Genomic_DNA"/>
</dbReference>
<evidence type="ECO:0000259" key="1">
    <source>
        <dbReference type="PROSITE" id="PS51186"/>
    </source>
</evidence>
<dbReference type="PROSITE" id="PS51186">
    <property type="entry name" value="GNAT"/>
    <property type="match status" value="1"/>
</dbReference>
<organism evidence="2 3">
    <name type="scientific">Pseudoalteromonas byunsanensis</name>
    <dbReference type="NCBI Taxonomy" id="327939"/>
    <lineage>
        <taxon>Bacteria</taxon>
        <taxon>Pseudomonadati</taxon>
        <taxon>Pseudomonadota</taxon>
        <taxon>Gammaproteobacteria</taxon>
        <taxon>Alteromonadales</taxon>
        <taxon>Pseudoalteromonadaceae</taxon>
        <taxon>Pseudoalteromonas</taxon>
    </lineage>
</organism>
<protein>
    <submittedName>
        <fullName evidence="2">GNAT family N-acetyltransferase</fullName>
    </submittedName>
</protein>
<dbReference type="CDD" id="cd04301">
    <property type="entry name" value="NAT_SF"/>
    <property type="match status" value="1"/>
</dbReference>
<keyword evidence="2" id="KW-0808">Transferase</keyword>
<gene>
    <name evidence="2" type="ORF">BIW53_14995</name>
</gene>
<dbReference type="InterPro" id="IPR000182">
    <property type="entry name" value="GNAT_dom"/>
</dbReference>
<keyword evidence="3" id="KW-1185">Reference proteome</keyword>
<accession>A0A1S1N5A1</accession>
<sequence length="162" mass="18553">MVRGATNSDCVKLAALSIKVWLDTYARQGIKTEYAEYVLSTFTTAYFFEILNAAKYRLFVSEEDEVLQGYVLANLESHYQTPSNGFEVEKLYIDSSFKGKGLGRKLLNEIENQFGSKYWLYTWVENESNGFYEHLGFSRIGLLTFEFAGALIENNVYQSAHT</sequence>
<feature type="domain" description="N-acetyltransferase" evidence="1">
    <location>
        <begin position="1"/>
        <end position="158"/>
    </location>
</feature>
<proteinExistence type="predicted"/>
<dbReference type="SUPFAM" id="SSF55729">
    <property type="entry name" value="Acyl-CoA N-acyltransferases (Nat)"/>
    <property type="match status" value="1"/>
</dbReference>
<dbReference type="STRING" id="327939.BIW53_14995"/>
<evidence type="ECO:0000313" key="3">
    <source>
        <dbReference type="Proteomes" id="UP000180253"/>
    </source>
</evidence>
<reference evidence="2 3" key="1">
    <citation type="submission" date="2016-10" db="EMBL/GenBank/DDBJ databases">
        <title>Pseudoalteromonas amylolytica sp. nov., isolated from the surface seawater.</title>
        <authorList>
            <person name="Wu Y.-H."/>
            <person name="Cheng H."/>
            <person name="Jin X.-B."/>
            <person name="Wang C.-S."/>
            <person name="Xu X.-W."/>
        </authorList>
    </citation>
    <scope>NUCLEOTIDE SEQUENCE [LARGE SCALE GENOMIC DNA]</scope>
    <source>
        <strain evidence="2 3">JCM 12483</strain>
    </source>
</reference>
<comment type="caution">
    <text evidence="2">The sequence shown here is derived from an EMBL/GenBank/DDBJ whole genome shotgun (WGS) entry which is preliminary data.</text>
</comment>
<dbReference type="GO" id="GO:0016747">
    <property type="term" value="F:acyltransferase activity, transferring groups other than amino-acyl groups"/>
    <property type="evidence" value="ECO:0007669"/>
    <property type="project" value="InterPro"/>
</dbReference>